<accession>A0A0E9PTZ7</accession>
<evidence type="ECO:0000313" key="1">
    <source>
        <dbReference type="EMBL" id="JAH07969.1"/>
    </source>
</evidence>
<protein>
    <submittedName>
        <fullName evidence="1">Uncharacterized protein</fullName>
    </submittedName>
</protein>
<dbReference type="EMBL" id="GBXM01100608">
    <property type="protein sequence ID" value="JAH07969.1"/>
    <property type="molecule type" value="Transcribed_RNA"/>
</dbReference>
<proteinExistence type="predicted"/>
<name>A0A0E9PTZ7_ANGAN</name>
<organism evidence="1">
    <name type="scientific">Anguilla anguilla</name>
    <name type="common">European freshwater eel</name>
    <name type="synonym">Muraena anguilla</name>
    <dbReference type="NCBI Taxonomy" id="7936"/>
    <lineage>
        <taxon>Eukaryota</taxon>
        <taxon>Metazoa</taxon>
        <taxon>Chordata</taxon>
        <taxon>Craniata</taxon>
        <taxon>Vertebrata</taxon>
        <taxon>Euteleostomi</taxon>
        <taxon>Actinopterygii</taxon>
        <taxon>Neopterygii</taxon>
        <taxon>Teleostei</taxon>
        <taxon>Anguilliformes</taxon>
        <taxon>Anguillidae</taxon>
        <taxon>Anguilla</taxon>
    </lineage>
</organism>
<reference evidence="1" key="1">
    <citation type="submission" date="2014-11" db="EMBL/GenBank/DDBJ databases">
        <authorList>
            <person name="Amaro Gonzalez C."/>
        </authorList>
    </citation>
    <scope>NUCLEOTIDE SEQUENCE</scope>
</reference>
<dbReference type="AlphaFoldDB" id="A0A0E9PTZ7"/>
<reference evidence="1" key="2">
    <citation type="journal article" date="2015" name="Fish Shellfish Immunol.">
        <title>Early steps in the European eel (Anguilla anguilla)-Vibrio vulnificus interaction in the gills: Role of the RtxA13 toxin.</title>
        <authorList>
            <person name="Callol A."/>
            <person name="Pajuelo D."/>
            <person name="Ebbesson L."/>
            <person name="Teles M."/>
            <person name="MacKenzie S."/>
            <person name="Amaro C."/>
        </authorList>
    </citation>
    <scope>NUCLEOTIDE SEQUENCE</scope>
</reference>
<sequence length="30" mass="3479">MMVLLLQFSSVENIAPFRPLFSFVLHSQNI</sequence>